<sequence>MSVVSKNYTIETRLELKNNEELVSYFENYIRDYNLILRYVWRQLTSPTYKEEYPKKSYFVTHLCTKYTILKRTANSIMYEVEGRVKSLKALKEYEKRQLEYKIGSLENKRNKLSYAINNIKPKVRVNKATEKQLKKYRENKRYLYYINQKLNKKKMKLKQLSYELENNILKICFGTKKLYDSQYRLNDNGFRSHKGWYNTFVKNRDKNIYYMGSKDETKGNQLFQITYNETTDDFYIKLRKENKYTEDSKYIEGICNFKYQREYLKNMLIEGIYPLTYRVKRVGTKWYLQVVITIRNEVNTCLTRSTNGVLGLDYNKGFIELCEINKEGNIVNLKHIKMYHKGCNIKAINEIRQVVSQVCNYALGVGKDIVIEDLNFKKTKAKILKGKGKQGKTYNKMVNQLDYSRYKETFENSCFRNKVGLKMVNPYNTSKIGIEKYAYEKKLSSHQSASYVIARKGQGFLDKLK</sequence>
<protein>
    <submittedName>
        <fullName evidence="1">Transposase, IS605 OrfB family, central region</fullName>
    </submittedName>
</protein>
<organism evidence="1 2">
    <name type="scientific">Romboutsia lituseburensis DSM 797</name>
    <dbReference type="NCBI Taxonomy" id="1121325"/>
    <lineage>
        <taxon>Bacteria</taxon>
        <taxon>Bacillati</taxon>
        <taxon>Bacillota</taxon>
        <taxon>Clostridia</taxon>
        <taxon>Peptostreptococcales</taxon>
        <taxon>Peptostreptococcaceae</taxon>
        <taxon>Romboutsia</taxon>
    </lineage>
</organism>
<dbReference type="STRING" id="1121325.SAMN04515677_107130"/>
<evidence type="ECO:0000313" key="2">
    <source>
        <dbReference type="Proteomes" id="UP000199068"/>
    </source>
</evidence>
<gene>
    <name evidence="1" type="ORF">SAMN04515677_107130</name>
</gene>
<dbReference type="Proteomes" id="UP000199068">
    <property type="component" value="Unassembled WGS sequence"/>
</dbReference>
<dbReference type="EMBL" id="FNGW01000007">
    <property type="protein sequence ID" value="SDM26328.1"/>
    <property type="molecule type" value="Genomic_DNA"/>
</dbReference>
<reference evidence="1 2" key="1">
    <citation type="submission" date="2016-10" db="EMBL/GenBank/DDBJ databases">
        <authorList>
            <person name="de Groot N.N."/>
        </authorList>
    </citation>
    <scope>NUCLEOTIDE SEQUENCE [LARGE SCALE GENOMIC DNA]</scope>
    <source>
        <strain evidence="1 2">DSM 797</strain>
    </source>
</reference>
<accession>A0A1G9RSR6</accession>
<name>A0A1G9RSR6_9FIRM</name>
<evidence type="ECO:0000313" key="1">
    <source>
        <dbReference type="EMBL" id="SDM26328.1"/>
    </source>
</evidence>
<proteinExistence type="predicted"/>
<dbReference type="AlphaFoldDB" id="A0A1G9RSR6"/>
<dbReference type="RefSeq" id="WP_092727115.1">
    <property type="nucleotide sequence ID" value="NZ_FNGW01000007.1"/>
</dbReference>
<keyword evidence="2" id="KW-1185">Reference proteome</keyword>